<evidence type="ECO:0000313" key="2">
    <source>
        <dbReference type="EMBL" id="BBO71401.1"/>
    </source>
</evidence>
<evidence type="ECO:0000313" key="3">
    <source>
        <dbReference type="Proteomes" id="UP000427906"/>
    </source>
</evidence>
<organism evidence="2 3">
    <name type="scientific">Desulfosarcina alkanivorans</name>
    <dbReference type="NCBI Taxonomy" id="571177"/>
    <lineage>
        <taxon>Bacteria</taxon>
        <taxon>Pseudomonadati</taxon>
        <taxon>Thermodesulfobacteriota</taxon>
        <taxon>Desulfobacteria</taxon>
        <taxon>Desulfobacterales</taxon>
        <taxon>Desulfosarcinaceae</taxon>
        <taxon>Desulfosarcina</taxon>
    </lineage>
</organism>
<reference evidence="2 3" key="1">
    <citation type="submission" date="2019-11" db="EMBL/GenBank/DDBJ databases">
        <title>Comparative genomics of hydrocarbon-degrading Desulfosarcina strains.</title>
        <authorList>
            <person name="Watanabe M."/>
            <person name="Kojima H."/>
            <person name="Fukui M."/>
        </authorList>
    </citation>
    <scope>NUCLEOTIDE SEQUENCE [LARGE SCALE GENOMIC DNA]</scope>
    <source>
        <strain evidence="2 3">PL12</strain>
    </source>
</reference>
<dbReference type="Proteomes" id="UP000427906">
    <property type="component" value="Chromosome"/>
</dbReference>
<dbReference type="EMBL" id="AP021874">
    <property type="protein sequence ID" value="BBO71401.1"/>
    <property type="molecule type" value="Genomic_DNA"/>
</dbReference>
<keyword evidence="3" id="KW-1185">Reference proteome</keyword>
<keyword evidence="2" id="KW-0808">Transferase</keyword>
<dbReference type="PANTHER" id="PTHR43328:SF1">
    <property type="entry name" value="N-ACETYLTRANSFERASE DOMAIN-CONTAINING PROTEIN"/>
    <property type="match status" value="1"/>
</dbReference>
<dbReference type="KEGG" id="dalk:DSCA_53310"/>
<feature type="domain" description="N-acetyltransferase" evidence="1">
    <location>
        <begin position="8"/>
        <end position="166"/>
    </location>
</feature>
<dbReference type="InterPro" id="IPR016181">
    <property type="entry name" value="Acyl_CoA_acyltransferase"/>
</dbReference>
<dbReference type="Gene3D" id="3.40.630.30">
    <property type="match status" value="1"/>
</dbReference>
<protein>
    <submittedName>
        <fullName evidence="2">N-acetyltransferase</fullName>
    </submittedName>
</protein>
<dbReference type="AlphaFoldDB" id="A0A5K7YWE0"/>
<dbReference type="PROSITE" id="PS51186">
    <property type="entry name" value="GNAT"/>
    <property type="match status" value="1"/>
</dbReference>
<proteinExistence type="predicted"/>
<accession>A0A5K7YWE0</accession>
<evidence type="ECO:0000259" key="1">
    <source>
        <dbReference type="PROSITE" id="PS51186"/>
    </source>
</evidence>
<dbReference type="RefSeq" id="WP_155319248.1">
    <property type="nucleotide sequence ID" value="NZ_AP021874.1"/>
</dbReference>
<dbReference type="PANTHER" id="PTHR43328">
    <property type="entry name" value="ACETYLTRANSFERASE-RELATED"/>
    <property type="match status" value="1"/>
</dbReference>
<dbReference type="Pfam" id="PF13302">
    <property type="entry name" value="Acetyltransf_3"/>
    <property type="match status" value="1"/>
</dbReference>
<gene>
    <name evidence="2" type="ORF">DSCA_53310</name>
</gene>
<dbReference type="SUPFAM" id="SSF55729">
    <property type="entry name" value="Acyl-CoA N-acyltransferases (Nat)"/>
    <property type="match status" value="1"/>
</dbReference>
<name>A0A5K7YWE0_9BACT</name>
<dbReference type="InterPro" id="IPR000182">
    <property type="entry name" value="GNAT_dom"/>
</dbReference>
<dbReference type="GO" id="GO:0016747">
    <property type="term" value="F:acyltransferase activity, transferring groups other than amino-acyl groups"/>
    <property type="evidence" value="ECO:0007669"/>
    <property type="project" value="InterPro"/>
</dbReference>
<dbReference type="OrthoDB" id="5191051at2"/>
<sequence length="178" mass="20140">MDQEIGKYIIRDWHMEDALSISKYANNKKIWMNLRDAFPHPYGIKDAELFISRAIESNPTTIFAIATQSEVIGSIGLVIGKDVHRFTAEMGYWLAEPFWGKGIMTQAVKKMISHGIHVLKLHRIYAEPYTTNPASARVLEKAGFACEGVLRSNVFKDGKILDQFMYSYVAKAGTQPVR</sequence>